<organism evidence="1 2">
    <name type="scientific">Marinobacter salarius</name>
    <dbReference type="NCBI Taxonomy" id="1420917"/>
    <lineage>
        <taxon>Bacteria</taxon>
        <taxon>Pseudomonadati</taxon>
        <taxon>Pseudomonadota</taxon>
        <taxon>Gammaproteobacteria</taxon>
        <taxon>Pseudomonadales</taxon>
        <taxon>Marinobacteraceae</taxon>
        <taxon>Marinobacter</taxon>
    </lineage>
</organism>
<evidence type="ECO:0000313" key="2">
    <source>
        <dbReference type="Proteomes" id="UP000035081"/>
    </source>
</evidence>
<accession>W5YV86</accession>
<reference evidence="1 2" key="1">
    <citation type="journal article" date="2014" name="Genome Announc.">
        <title>Draft Genome Sequences of Marinobacter similis A3d10T and Marinobacter salarius R9SW1T.</title>
        <authorList>
            <person name="Ivanova E.P."/>
            <person name="Ng H.J."/>
            <person name="Webb H.K."/>
            <person name="Feng G."/>
            <person name="Oshima K."/>
            <person name="Hattori M."/>
            <person name="Ohkuma M."/>
            <person name="Sergeev A.F."/>
            <person name="Mikhailov V.V."/>
            <person name="Crawford R.J."/>
            <person name="Sawabe T."/>
        </authorList>
    </citation>
    <scope>NUCLEOTIDE SEQUENCE [LARGE SCALE GENOMIC DNA]</scope>
    <source>
        <strain evidence="2">A3d10 and R9SW1</strain>
    </source>
</reference>
<proteinExistence type="predicted"/>
<dbReference type="EMBL" id="CP007152">
    <property type="protein sequence ID" value="AHI33026.1"/>
    <property type="molecule type" value="Genomic_DNA"/>
</dbReference>
<evidence type="ECO:0000313" key="1">
    <source>
        <dbReference type="EMBL" id="AHI33026.1"/>
    </source>
</evidence>
<dbReference type="AlphaFoldDB" id="W5YV86"/>
<dbReference type="Proteomes" id="UP000035081">
    <property type="component" value="Chromosome"/>
</dbReference>
<name>W5YV86_9GAMM</name>
<dbReference type="KEGG" id="msr:AU15_05200"/>
<sequence>MFFHGYVLLIYPFRVAFIRETAEPGVYSKKNFTA</sequence>
<protein>
    <submittedName>
        <fullName evidence="1">Uncharacterized protein</fullName>
    </submittedName>
</protein>
<gene>
    <name evidence="1" type="ORF">AU15_05200</name>
</gene>
<dbReference type="HOGENOM" id="CLU_3374568_0_0_6"/>